<dbReference type="InterPro" id="IPR024079">
    <property type="entry name" value="MetalloPept_cat_dom_sf"/>
</dbReference>
<accession>A0A8H9IJZ0</accession>
<dbReference type="GO" id="GO:0008237">
    <property type="term" value="F:metallopeptidase activity"/>
    <property type="evidence" value="ECO:0007669"/>
    <property type="project" value="InterPro"/>
</dbReference>
<evidence type="ECO:0000256" key="4">
    <source>
        <dbReference type="ARBA" id="ARBA00023065"/>
    </source>
</evidence>
<dbReference type="GO" id="GO:0007154">
    <property type="term" value="P:cell communication"/>
    <property type="evidence" value="ECO:0007669"/>
    <property type="project" value="InterPro"/>
</dbReference>
<dbReference type="Pfam" id="PF03160">
    <property type="entry name" value="Calx-beta"/>
    <property type="match status" value="2"/>
</dbReference>
<dbReference type="GO" id="GO:0016020">
    <property type="term" value="C:membrane"/>
    <property type="evidence" value="ECO:0007669"/>
    <property type="project" value="InterPro"/>
</dbReference>
<keyword evidence="3" id="KW-0106">Calcium</keyword>
<dbReference type="Pfam" id="PF13583">
    <property type="entry name" value="Reprolysin_4"/>
    <property type="match status" value="1"/>
</dbReference>
<evidence type="ECO:0000313" key="8">
    <source>
        <dbReference type="EMBL" id="GGZ78281.1"/>
    </source>
</evidence>
<feature type="region of interest" description="Disordered" evidence="5">
    <location>
        <begin position="578"/>
        <end position="603"/>
    </location>
</feature>
<dbReference type="Gene3D" id="3.40.390.10">
    <property type="entry name" value="Collagenase (Catalytic Domain)"/>
    <property type="match status" value="1"/>
</dbReference>
<feature type="domain" description="Calx-beta" evidence="7">
    <location>
        <begin position="360"/>
        <end position="461"/>
    </location>
</feature>
<comment type="caution">
    <text evidence="8">The sequence shown here is derived from an EMBL/GenBank/DDBJ whole genome shotgun (WGS) entry which is preliminary data.</text>
</comment>
<dbReference type="SUPFAM" id="SSF55486">
    <property type="entry name" value="Metalloproteases ('zincins'), catalytic domain"/>
    <property type="match status" value="1"/>
</dbReference>
<keyword evidence="1 6" id="KW-0732">Signal</keyword>
<evidence type="ECO:0000313" key="9">
    <source>
        <dbReference type="Proteomes" id="UP000622604"/>
    </source>
</evidence>
<dbReference type="SUPFAM" id="SSF141072">
    <property type="entry name" value="CalX-like"/>
    <property type="match status" value="2"/>
</dbReference>
<keyword evidence="4" id="KW-0406">Ion transport</keyword>
<evidence type="ECO:0000256" key="5">
    <source>
        <dbReference type="SAM" id="MobiDB-lite"/>
    </source>
</evidence>
<gene>
    <name evidence="8" type="ORF">GCM10011274_40550</name>
</gene>
<dbReference type="EMBL" id="BMZC01000014">
    <property type="protein sequence ID" value="GGZ78281.1"/>
    <property type="molecule type" value="Genomic_DNA"/>
</dbReference>
<dbReference type="PANTHER" id="PTHR11878:SF65">
    <property type="entry name" value="NA_CA-EXCHANGE PROTEIN, ISOFORM G"/>
    <property type="match status" value="1"/>
</dbReference>
<sequence>MHSNSLFKGCVFSLFLLWACVVSYTAQADSEIEILIFYQPSFFDAYGEDEGVARIESMVDTLNTAFSEQEVGAKVSLVDFTPMLNLSDSTPYDTQGEDGEDIELGADYYASLYILNDGYEENDVYQKWSPDLVVYLRDHQGEEKLNTASKGGIFSALLAQNSLIDNLIFMHNFGHNLGAEHEYEDAGDTEPEYAHAYACADNKTIMYSDYSDAIEPYFSSPLLTLDDAICGDAEYADNLTVIKAAVSAKAELGEGVEPWGTVYFESDSYTVNENETATVTIKRDGDLGAAATFKLLLTGQSATYLDDYSNAFISVEFEVGLDNVEVTLPIVDDEETESLETLGLSIDYPYMLSKGDITEATLTIVSDETSSPTGTISLEKSEYSIDEGHTLEIELIRSEGDSGSIEVTLTAQEGSAQSGVNFSPLNETIIFADGQTSATTTLYSLDDDVYGEDTSLTLALTSDDSSYLGDNEATINILDTDDAFIGNFSLEAEIDADTGVLSYTISRSENDAVAITGTGTLTIDSQVDEFDFSMPEESTQISGELTVTSTDFEEDGDATLEVFVDGDSQATLSVSFEVNTSTENDTSGDSDSEDQSTNTDSDGGGGAIGSWLFILVLISSFFRQSECIREAMSLGISLRKRLRMSLMKL</sequence>
<proteinExistence type="predicted"/>
<dbReference type="InterPro" id="IPR038081">
    <property type="entry name" value="CalX-like_sf"/>
</dbReference>
<feature type="signal peptide" evidence="6">
    <location>
        <begin position="1"/>
        <end position="28"/>
    </location>
</feature>
<feature type="domain" description="Calx-beta" evidence="7">
    <location>
        <begin position="250"/>
        <end position="347"/>
    </location>
</feature>
<dbReference type="AlphaFoldDB" id="A0A8H9IJZ0"/>
<reference evidence="8" key="2">
    <citation type="submission" date="2020-09" db="EMBL/GenBank/DDBJ databases">
        <authorList>
            <person name="Sun Q."/>
            <person name="Kim S."/>
        </authorList>
    </citation>
    <scope>NUCLEOTIDE SEQUENCE</scope>
    <source>
        <strain evidence="8">KCTC 32337</strain>
    </source>
</reference>
<evidence type="ECO:0000256" key="1">
    <source>
        <dbReference type="ARBA" id="ARBA00022729"/>
    </source>
</evidence>
<evidence type="ECO:0000256" key="6">
    <source>
        <dbReference type="SAM" id="SignalP"/>
    </source>
</evidence>
<reference evidence="8" key="1">
    <citation type="journal article" date="2014" name="Int. J. Syst. Evol. Microbiol.">
        <title>Complete genome sequence of Corynebacterium casei LMG S-19264T (=DSM 44701T), isolated from a smear-ripened cheese.</title>
        <authorList>
            <consortium name="US DOE Joint Genome Institute (JGI-PGF)"/>
            <person name="Walter F."/>
            <person name="Albersmeier A."/>
            <person name="Kalinowski J."/>
            <person name="Ruckert C."/>
        </authorList>
    </citation>
    <scope>NUCLEOTIDE SEQUENCE</scope>
    <source>
        <strain evidence="8">KCTC 32337</strain>
    </source>
</reference>
<name>A0A8H9IJZ0_9ALTE</name>
<evidence type="ECO:0000256" key="2">
    <source>
        <dbReference type="ARBA" id="ARBA00022737"/>
    </source>
</evidence>
<dbReference type="GO" id="GO:0030001">
    <property type="term" value="P:metal ion transport"/>
    <property type="evidence" value="ECO:0007669"/>
    <property type="project" value="TreeGrafter"/>
</dbReference>
<organism evidence="8 9">
    <name type="scientific">Paraglaciecola chathamensis</name>
    <dbReference type="NCBI Taxonomy" id="368405"/>
    <lineage>
        <taxon>Bacteria</taxon>
        <taxon>Pseudomonadati</taxon>
        <taxon>Pseudomonadota</taxon>
        <taxon>Gammaproteobacteria</taxon>
        <taxon>Alteromonadales</taxon>
        <taxon>Alteromonadaceae</taxon>
        <taxon>Paraglaciecola</taxon>
    </lineage>
</organism>
<keyword evidence="4" id="KW-0813">Transport</keyword>
<dbReference type="RefSeq" id="WP_191867046.1">
    <property type="nucleotide sequence ID" value="NZ_BMZC01000014.1"/>
</dbReference>
<evidence type="ECO:0000256" key="3">
    <source>
        <dbReference type="ARBA" id="ARBA00022837"/>
    </source>
</evidence>
<dbReference type="Proteomes" id="UP000622604">
    <property type="component" value="Unassembled WGS sequence"/>
</dbReference>
<evidence type="ECO:0000259" key="7">
    <source>
        <dbReference type="SMART" id="SM00237"/>
    </source>
</evidence>
<keyword evidence="2" id="KW-0677">Repeat</keyword>
<feature type="chain" id="PRO_5034426669" description="Calx-beta domain-containing protein" evidence="6">
    <location>
        <begin position="29"/>
        <end position="649"/>
    </location>
</feature>
<dbReference type="InterPro" id="IPR003644">
    <property type="entry name" value="Calx_beta"/>
</dbReference>
<dbReference type="Gene3D" id="2.60.40.2030">
    <property type="match status" value="2"/>
</dbReference>
<dbReference type="InterPro" id="IPR051171">
    <property type="entry name" value="CaCA"/>
</dbReference>
<dbReference type="PANTHER" id="PTHR11878">
    <property type="entry name" value="SODIUM/CALCIUM EXCHANGER"/>
    <property type="match status" value="1"/>
</dbReference>
<protein>
    <recommendedName>
        <fullName evidence="7">Calx-beta domain-containing protein</fullName>
    </recommendedName>
</protein>
<dbReference type="SMART" id="SM00237">
    <property type="entry name" value="Calx_beta"/>
    <property type="match status" value="2"/>
</dbReference>